<reference evidence="1 2" key="1">
    <citation type="submission" date="2019-03" db="EMBL/GenBank/DDBJ databases">
        <title>Single cell metagenomics reveals metabolic interactions within the superorganism composed of flagellate Streblomastix strix and complex community of Bacteroidetes bacteria on its surface.</title>
        <authorList>
            <person name="Treitli S.C."/>
            <person name="Kolisko M."/>
            <person name="Husnik F."/>
            <person name="Keeling P."/>
            <person name="Hampl V."/>
        </authorList>
    </citation>
    <scope>NUCLEOTIDE SEQUENCE [LARGE SCALE GENOMIC DNA]</scope>
    <source>
        <strain evidence="1">ST1C</strain>
    </source>
</reference>
<evidence type="ECO:0000313" key="2">
    <source>
        <dbReference type="Proteomes" id="UP000324800"/>
    </source>
</evidence>
<proteinExistence type="predicted"/>
<dbReference type="Proteomes" id="UP000324800">
    <property type="component" value="Unassembled WGS sequence"/>
</dbReference>
<evidence type="ECO:0000313" key="1">
    <source>
        <dbReference type="EMBL" id="KAA6366716.1"/>
    </source>
</evidence>
<organism evidence="1 2">
    <name type="scientific">Streblomastix strix</name>
    <dbReference type="NCBI Taxonomy" id="222440"/>
    <lineage>
        <taxon>Eukaryota</taxon>
        <taxon>Metamonada</taxon>
        <taxon>Preaxostyla</taxon>
        <taxon>Oxymonadida</taxon>
        <taxon>Streblomastigidae</taxon>
        <taxon>Streblomastix</taxon>
    </lineage>
</organism>
<dbReference type="EMBL" id="SNRW01019071">
    <property type="protein sequence ID" value="KAA6366716.1"/>
    <property type="molecule type" value="Genomic_DNA"/>
</dbReference>
<comment type="caution">
    <text evidence="1">The sequence shown here is derived from an EMBL/GenBank/DDBJ whole genome shotgun (WGS) entry which is preliminary data.</text>
</comment>
<protein>
    <recommendedName>
        <fullName evidence="3">SH3 domain-containing protein</fullName>
    </recommendedName>
</protein>
<name>A0A5J4U794_9EUKA</name>
<evidence type="ECO:0008006" key="3">
    <source>
        <dbReference type="Google" id="ProtNLM"/>
    </source>
</evidence>
<accession>A0A5J4U794</accession>
<dbReference type="InterPro" id="IPR036028">
    <property type="entry name" value="SH3-like_dom_sf"/>
</dbReference>
<sequence>MGSSEEHSCPTAHLAISKQRGDTGVSDGVELKQSSKVDDCQQVLFHSRTYLPLIKGERVEVICNPGGGFFSCCKGGKDGLVPSYYLQQLELNEHPQRVGIFLEDEWAFTVEGEIYKHYIPVDADGRYVGLSESEN</sequence>
<dbReference type="SUPFAM" id="SSF50044">
    <property type="entry name" value="SH3-domain"/>
    <property type="match status" value="1"/>
</dbReference>
<dbReference type="Gene3D" id="2.30.30.40">
    <property type="entry name" value="SH3 Domains"/>
    <property type="match status" value="1"/>
</dbReference>
<dbReference type="AlphaFoldDB" id="A0A5J4U794"/>
<gene>
    <name evidence="1" type="ORF">EZS28_037758</name>
</gene>